<name>A0A6J4VBK0_9BACT</name>
<dbReference type="SUPFAM" id="SSF49482">
    <property type="entry name" value="Aromatic compound dioxygenase"/>
    <property type="match status" value="1"/>
</dbReference>
<accession>A0A6J4VBK0</accession>
<evidence type="ECO:0000313" key="2">
    <source>
        <dbReference type="EMBL" id="CAA9574664.1"/>
    </source>
</evidence>
<dbReference type="InterPro" id="IPR006311">
    <property type="entry name" value="TAT_signal"/>
</dbReference>
<dbReference type="GO" id="GO:0008199">
    <property type="term" value="F:ferric iron binding"/>
    <property type="evidence" value="ECO:0007669"/>
    <property type="project" value="InterPro"/>
</dbReference>
<sequence length="295" mass="31125">MTDPRMTPLAEIVRRHRPDREPLVASPTALSRRRALATGATTATALGLAAVGARRLAGARDAAPSLSPASGIAGTTTECATLTPEFTAGPFYVDEALVRRDITDDREGLPLALTINVVDTAACAPLADAAIEIWHCDARGYYSGVSGNSPGSDASAEEIAAAAESMSLRGVQITDAVGAVTFDTIYPGWYRGRTIHIHLQVMVAGEIDAEKTYENGTTVHTGQLFFDDAISDDVFLTDAYANRPEDERTLNDEDGILGDHDDDPPFLVALTQVDPEDIAAGFTGIVTIGVDPGAR</sequence>
<evidence type="ECO:0000259" key="1">
    <source>
        <dbReference type="Pfam" id="PF00775"/>
    </source>
</evidence>
<dbReference type="Gene3D" id="2.60.130.10">
    <property type="entry name" value="Aromatic compound dioxygenase"/>
    <property type="match status" value="1"/>
</dbReference>
<dbReference type="GO" id="GO:0016702">
    <property type="term" value="F:oxidoreductase activity, acting on single donors with incorporation of molecular oxygen, incorporation of two atoms of oxygen"/>
    <property type="evidence" value="ECO:0007669"/>
    <property type="project" value="InterPro"/>
</dbReference>
<reference evidence="2" key="1">
    <citation type="submission" date="2020-02" db="EMBL/GenBank/DDBJ databases">
        <authorList>
            <person name="Meier V. D."/>
        </authorList>
    </citation>
    <scope>NUCLEOTIDE SEQUENCE</scope>
    <source>
        <strain evidence="2">AVDCRST_MAG33</strain>
    </source>
</reference>
<dbReference type="PANTHER" id="PTHR34315">
    <property type="match status" value="1"/>
</dbReference>
<dbReference type="AlphaFoldDB" id="A0A6J4VBK0"/>
<protein>
    <recommendedName>
        <fullName evidence="1">Intradiol ring-cleavage dioxygenases domain-containing protein</fullName>
    </recommendedName>
</protein>
<dbReference type="PANTHER" id="PTHR34315:SF1">
    <property type="entry name" value="INTRADIOL RING-CLEAVAGE DIOXYGENASES DOMAIN-CONTAINING PROTEIN-RELATED"/>
    <property type="match status" value="1"/>
</dbReference>
<dbReference type="Pfam" id="PF00775">
    <property type="entry name" value="Dioxygenase_C"/>
    <property type="match status" value="1"/>
</dbReference>
<feature type="domain" description="Intradiol ring-cleavage dioxygenases" evidence="1">
    <location>
        <begin position="84"/>
        <end position="194"/>
    </location>
</feature>
<proteinExistence type="predicted"/>
<organism evidence="2">
    <name type="scientific">uncultured Thermomicrobiales bacterium</name>
    <dbReference type="NCBI Taxonomy" id="1645740"/>
    <lineage>
        <taxon>Bacteria</taxon>
        <taxon>Pseudomonadati</taxon>
        <taxon>Thermomicrobiota</taxon>
        <taxon>Thermomicrobia</taxon>
        <taxon>Thermomicrobiales</taxon>
        <taxon>environmental samples</taxon>
    </lineage>
</organism>
<dbReference type="CDD" id="cd03457">
    <property type="entry name" value="intradiol_dioxygenase_like"/>
    <property type="match status" value="1"/>
</dbReference>
<gene>
    <name evidence="2" type="ORF">AVDCRST_MAG33-2912</name>
</gene>
<dbReference type="InterPro" id="IPR000627">
    <property type="entry name" value="Intradiol_dOase_C"/>
</dbReference>
<dbReference type="InterPro" id="IPR015889">
    <property type="entry name" value="Intradiol_dOase_core"/>
</dbReference>
<dbReference type="PROSITE" id="PS51318">
    <property type="entry name" value="TAT"/>
    <property type="match status" value="1"/>
</dbReference>
<dbReference type="EMBL" id="CADCWK010000361">
    <property type="protein sequence ID" value="CAA9574664.1"/>
    <property type="molecule type" value="Genomic_DNA"/>
</dbReference>